<dbReference type="InterPro" id="IPR017946">
    <property type="entry name" value="PLC-like_Pdiesterase_TIM-brl"/>
</dbReference>
<gene>
    <name evidence="3" type="ORF">VKT23_013817</name>
</gene>
<proteinExistence type="predicted"/>
<evidence type="ECO:0000256" key="1">
    <source>
        <dbReference type="SAM" id="MobiDB-lite"/>
    </source>
</evidence>
<keyword evidence="2" id="KW-0732">Signal</keyword>
<sequence length="377" mass="40685">MAFHDSCRILLLLSTLFLTFQASYGAVVPKRRATVCNGHAELCSRSYGNVTFMGAHDSFAFSEDPLILSRDQSVDIPTQLGLGVRLLQAQSHVKDGELHFCHTSCTLFDGGTVEDYLKTVKTFLDENPNEVLTLLFTNPESQSVKDVWKPAFDNSGITPLAFVPPSVPVKQSEWPTLGEMIDSGKRVVVFLDAGADTSQVNFILPEFEMIWETPFSVTDDTFPCSVDRVSGPLAVEDHTYMINHSLNKNILPIGDGVIVSDPLDASTTNAVDSIMANVAGCTPLGANRNPQFVLLDFVDVGEGLKAVNLLNGLPASPAPTSTPTIGNQSSNVDPTSTQSNGVLSMRIGPPSLSKLFDPRSNPRSGKEGFSGMMTRSQ</sequence>
<organism evidence="3 4">
    <name type="scientific">Marasmiellus scandens</name>
    <dbReference type="NCBI Taxonomy" id="2682957"/>
    <lineage>
        <taxon>Eukaryota</taxon>
        <taxon>Fungi</taxon>
        <taxon>Dikarya</taxon>
        <taxon>Basidiomycota</taxon>
        <taxon>Agaricomycotina</taxon>
        <taxon>Agaricomycetes</taxon>
        <taxon>Agaricomycetidae</taxon>
        <taxon>Agaricales</taxon>
        <taxon>Marasmiineae</taxon>
        <taxon>Omphalotaceae</taxon>
        <taxon>Marasmiellus</taxon>
    </lineage>
</organism>
<feature type="signal peptide" evidence="2">
    <location>
        <begin position="1"/>
        <end position="25"/>
    </location>
</feature>
<dbReference type="Gene3D" id="3.20.20.190">
    <property type="entry name" value="Phosphatidylinositol (PI) phosphodiesterase"/>
    <property type="match status" value="1"/>
</dbReference>
<dbReference type="PANTHER" id="PTHR13593">
    <property type="match status" value="1"/>
</dbReference>
<feature type="chain" id="PRO_5045402914" description="PLC-like phosphodiesterase" evidence="2">
    <location>
        <begin position="26"/>
        <end position="377"/>
    </location>
</feature>
<evidence type="ECO:0000313" key="3">
    <source>
        <dbReference type="EMBL" id="KAK7448060.1"/>
    </source>
</evidence>
<keyword evidence="4" id="KW-1185">Reference proteome</keyword>
<protein>
    <recommendedName>
        <fullName evidence="5">PLC-like phosphodiesterase</fullName>
    </recommendedName>
</protein>
<evidence type="ECO:0000256" key="2">
    <source>
        <dbReference type="SAM" id="SignalP"/>
    </source>
</evidence>
<dbReference type="Pfam" id="PF26146">
    <property type="entry name" value="PI-PLC_X"/>
    <property type="match status" value="1"/>
</dbReference>
<evidence type="ECO:0008006" key="5">
    <source>
        <dbReference type="Google" id="ProtNLM"/>
    </source>
</evidence>
<feature type="region of interest" description="Disordered" evidence="1">
    <location>
        <begin position="318"/>
        <end position="377"/>
    </location>
</feature>
<comment type="caution">
    <text evidence="3">The sequence shown here is derived from an EMBL/GenBank/DDBJ whole genome shotgun (WGS) entry which is preliminary data.</text>
</comment>
<dbReference type="CDD" id="cd08588">
    <property type="entry name" value="PI-PLCc_At5g67130_like"/>
    <property type="match status" value="1"/>
</dbReference>
<dbReference type="InterPro" id="IPR051057">
    <property type="entry name" value="PI-PLC_domain"/>
</dbReference>
<dbReference type="Proteomes" id="UP001498398">
    <property type="component" value="Unassembled WGS sequence"/>
</dbReference>
<dbReference type="SUPFAM" id="SSF51695">
    <property type="entry name" value="PLC-like phosphodiesterases"/>
    <property type="match status" value="1"/>
</dbReference>
<feature type="compositionally biased region" description="Polar residues" evidence="1">
    <location>
        <begin position="325"/>
        <end position="342"/>
    </location>
</feature>
<reference evidence="3 4" key="1">
    <citation type="submission" date="2024-01" db="EMBL/GenBank/DDBJ databases">
        <title>A draft genome for the cacao thread blight pathogen Marasmiellus scandens.</title>
        <authorList>
            <person name="Baruah I.K."/>
            <person name="Leung J."/>
            <person name="Bukari Y."/>
            <person name="Amoako-Attah I."/>
            <person name="Meinhardt L.W."/>
            <person name="Bailey B.A."/>
            <person name="Cohen S.P."/>
        </authorList>
    </citation>
    <scope>NUCLEOTIDE SEQUENCE [LARGE SCALE GENOMIC DNA]</scope>
    <source>
        <strain evidence="3 4">GH-19</strain>
    </source>
</reference>
<dbReference type="PANTHER" id="PTHR13593:SF140">
    <property type="entry name" value="PLC-LIKE PHOSPHODIESTERASE"/>
    <property type="match status" value="1"/>
</dbReference>
<evidence type="ECO:0000313" key="4">
    <source>
        <dbReference type="Proteomes" id="UP001498398"/>
    </source>
</evidence>
<accession>A0ABR1J2F7</accession>
<dbReference type="EMBL" id="JBANRG010000039">
    <property type="protein sequence ID" value="KAK7448060.1"/>
    <property type="molecule type" value="Genomic_DNA"/>
</dbReference>
<name>A0ABR1J2F7_9AGAR</name>